<dbReference type="AlphaFoldDB" id="A0A931NCQ9"/>
<reference evidence="1" key="1">
    <citation type="submission" date="2020-12" db="EMBL/GenBank/DDBJ databases">
        <title>The genome sequence of Inhella sp. 1Y17.</title>
        <authorList>
            <person name="Liu Y."/>
        </authorList>
    </citation>
    <scope>NUCLEOTIDE SEQUENCE</scope>
    <source>
        <strain evidence="1">1Y17</strain>
    </source>
</reference>
<sequence length="126" mass="13515">MQRNSFPIPRAPSPVELLTELEAALAGVHEALAQRDTDALERHSLAVQRLMAAALEQARRGQLQPEARQRLAQAGAQLAAERVSLSRATAAFDRAIDALMPAETLGLYGESGRSLKRRSSGDSVSA</sequence>
<proteinExistence type="predicted"/>
<accession>A0A931NCQ9</accession>
<dbReference type="EMBL" id="JAEDAK010000002">
    <property type="protein sequence ID" value="MBH9575837.1"/>
    <property type="molecule type" value="Genomic_DNA"/>
</dbReference>
<gene>
    <name evidence="1" type="ORF">I7X39_02860</name>
</gene>
<dbReference type="RefSeq" id="WP_198109461.1">
    <property type="nucleotide sequence ID" value="NZ_JAEDAK010000002.1"/>
</dbReference>
<keyword evidence="2" id="KW-1185">Reference proteome</keyword>
<comment type="caution">
    <text evidence="1">The sequence shown here is derived from an EMBL/GenBank/DDBJ whole genome shotgun (WGS) entry which is preliminary data.</text>
</comment>
<dbReference type="Proteomes" id="UP000613266">
    <property type="component" value="Unassembled WGS sequence"/>
</dbReference>
<evidence type="ECO:0000313" key="1">
    <source>
        <dbReference type="EMBL" id="MBH9575837.1"/>
    </source>
</evidence>
<name>A0A931NCQ9_9BURK</name>
<protein>
    <submittedName>
        <fullName evidence="1">Uncharacterized protein</fullName>
    </submittedName>
</protein>
<organism evidence="1 2">
    <name type="scientific">Inhella proteolytica</name>
    <dbReference type="NCBI Taxonomy" id="2795029"/>
    <lineage>
        <taxon>Bacteria</taxon>
        <taxon>Pseudomonadati</taxon>
        <taxon>Pseudomonadota</taxon>
        <taxon>Betaproteobacteria</taxon>
        <taxon>Burkholderiales</taxon>
        <taxon>Sphaerotilaceae</taxon>
        <taxon>Inhella</taxon>
    </lineage>
</organism>
<evidence type="ECO:0000313" key="2">
    <source>
        <dbReference type="Proteomes" id="UP000613266"/>
    </source>
</evidence>